<evidence type="ECO:0000256" key="5">
    <source>
        <dbReference type="ARBA" id="ARBA00022927"/>
    </source>
</evidence>
<dbReference type="GO" id="GO:0015031">
    <property type="term" value="P:protein transport"/>
    <property type="evidence" value="ECO:0007669"/>
    <property type="project" value="UniProtKB-KW"/>
</dbReference>
<dbReference type="AlphaFoldDB" id="A0A1K0G0M2"/>
<feature type="compositionally biased region" description="Low complexity" evidence="8">
    <location>
        <begin position="44"/>
        <end position="61"/>
    </location>
</feature>
<dbReference type="InterPro" id="IPR033370">
    <property type="entry name" value="COG1"/>
</dbReference>
<comment type="similarity">
    <text evidence="2">Belongs to the COG1 family.</text>
</comment>
<dbReference type="Proteomes" id="UP000658997">
    <property type="component" value="Unassembled WGS sequence"/>
</dbReference>
<keyword evidence="5" id="KW-0653">Protein transport</keyword>
<feature type="region of interest" description="Disordered" evidence="8">
    <location>
        <begin position="490"/>
        <end position="513"/>
    </location>
</feature>
<dbReference type="EMBL" id="ULHB01000075">
    <property type="protein sequence ID" value="SYW80483.1"/>
    <property type="molecule type" value="Genomic_DNA"/>
</dbReference>
<evidence type="ECO:0000313" key="10">
    <source>
        <dbReference type="EMBL" id="SYW80483.1"/>
    </source>
</evidence>
<feature type="compositionally biased region" description="Low complexity" evidence="8">
    <location>
        <begin position="18"/>
        <end position="34"/>
    </location>
</feature>
<keyword evidence="4" id="KW-0813">Transport</keyword>
<keyword evidence="7" id="KW-0472">Membrane</keyword>
<dbReference type="OrthoDB" id="46189at2759"/>
<reference evidence="10" key="3">
    <citation type="submission" date="2018-08" db="EMBL/GenBank/DDBJ databases">
        <authorList>
            <person name="Guldener U."/>
        </authorList>
    </citation>
    <scope>NUCLEOTIDE SEQUENCE</scope>
    <source>
        <strain evidence="10">UB2</strain>
    </source>
</reference>
<evidence type="ECO:0000256" key="1">
    <source>
        <dbReference type="ARBA" id="ARBA00004395"/>
    </source>
</evidence>
<evidence type="ECO:0000256" key="8">
    <source>
        <dbReference type="SAM" id="MobiDB-lite"/>
    </source>
</evidence>
<evidence type="ECO:0000313" key="12">
    <source>
        <dbReference type="Proteomes" id="UP000658997"/>
    </source>
</evidence>
<comment type="subcellular location">
    <subcellularLocation>
        <location evidence="1">Golgi apparatus membrane</location>
        <topology evidence="1">Peripheral membrane protein</topology>
    </subcellularLocation>
</comment>
<dbReference type="Pfam" id="PF08700">
    <property type="entry name" value="VPS51_Exo84_N"/>
    <property type="match status" value="1"/>
</dbReference>
<dbReference type="GO" id="GO:0006891">
    <property type="term" value="P:intra-Golgi vesicle-mediated transport"/>
    <property type="evidence" value="ECO:0007669"/>
    <property type="project" value="InterPro"/>
</dbReference>
<gene>
    <name evidence="10" type="ORF">UBRO2_03751</name>
    <name evidence="9" type="ORF">UBRO_02226</name>
</gene>
<dbReference type="PANTHER" id="PTHR31658:SF0">
    <property type="entry name" value="CONSERVED OLIGOMERIC GOLGI COMPLEX SUBUNIT 1"/>
    <property type="match status" value="1"/>
</dbReference>
<dbReference type="Proteomes" id="UP000179920">
    <property type="component" value="Chromosome IV"/>
</dbReference>
<dbReference type="GO" id="GO:0017119">
    <property type="term" value="C:Golgi transport complex"/>
    <property type="evidence" value="ECO:0007669"/>
    <property type="project" value="InterPro"/>
</dbReference>
<accession>A0A1K0G0M2</accession>
<evidence type="ECO:0000313" key="11">
    <source>
        <dbReference type="Proteomes" id="UP000179920"/>
    </source>
</evidence>
<keyword evidence="6" id="KW-0333">Golgi apparatus</keyword>
<evidence type="ECO:0000256" key="3">
    <source>
        <dbReference type="ARBA" id="ARBA00020978"/>
    </source>
</evidence>
<keyword evidence="12" id="KW-1185">Reference proteome</keyword>
<feature type="region of interest" description="Disordered" evidence="8">
    <location>
        <begin position="1"/>
        <end position="76"/>
    </location>
</feature>
<evidence type="ECO:0000256" key="6">
    <source>
        <dbReference type="ARBA" id="ARBA00023034"/>
    </source>
</evidence>
<feature type="region of interest" description="Disordered" evidence="8">
    <location>
        <begin position="167"/>
        <end position="202"/>
    </location>
</feature>
<proteinExistence type="inferred from homology"/>
<dbReference type="EMBL" id="LT558120">
    <property type="protein sequence ID" value="SAM79815.1"/>
    <property type="molecule type" value="Genomic_DNA"/>
</dbReference>
<organism evidence="9 11">
    <name type="scientific">Ustilago bromivora</name>
    <dbReference type="NCBI Taxonomy" id="307758"/>
    <lineage>
        <taxon>Eukaryota</taxon>
        <taxon>Fungi</taxon>
        <taxon>Dikarya</taxon>
        <taxon>Basidiomycota</taxon>
        <taxon>Ustilaginomycotina</taxon>
        <taxon>Ustilaginomycetes</taxon>
        <taxon>Ustilaginales</taxon>
        <taxon>Ustilaginaceae</taxon>
        <taxon>Ustilago</taxon>
    </lineage>
</organism>
<reference evidence="9" key="2">
    <citation type="submission" date="2016-04" db="EMBL/GenBank/DDBJ databases">
        <authorList>
            <person name="Evans L.H."/>
            <person name="Alamgir A."/>
            <person name="Owens N."/>
            <person name="Weber N.D."/>
            <person name="Virtaneva K."/>
            <person name="Barbian K."/>
            <person name="Babar A."/>
            <person name="Rosenke K."/>
        </authorList>
    </citation>
    <scope>NUCLEOTIDE SEQUENCE</scope>
    <source>
        <strain evidence="9">UB2112</strain>
    </source>
</reference>
<protein>
    <recommendedName>
        <fullName evidence="3">Conserved oligomeric Golgi complex subunit 1</fullName>
    </recommendedName>
</protein>
<evidence type="ECO:0000313" key="9">
    <source>
        <dbReference type="EMBL" id="SAM79815.1"/>
    </source>
</evidence>
<sequence length="1039" mass="111428">MSSNPQRQPEGGRGVNGTAPAPEAASTSTSTTPARQGRARHARTNASLTSSIASSSVGASTNASFSPTDRLPRRSSIPNEASRIFQATGFDPFGTEPDTLFRSMTVKEVEAYERAVRSTAQGKQQELRGLVGQRYEDLLGTANTIIDMAGSSSQLSQRLQKLAKGVKSASSVEETAETSKKASRRKSFLPAQLSTSSGPDADASSLHQEAIYVLGTSLRLIMDAPEYVWKSIEKGKTLQAAWAFMLARATWWDLNETGLPSDSQSALAPDGEEGIASASQAVSLLGVNVKKAFPFIEKQWQSMLPMRKQIVHRAVALLSDAEIESMAVVDQLAALMLIDGTKIDQAVHLLLSQRLTAMRRMVQRQRRSALDLHHHTTSRDVDGAEIVNRAAQTSQTMAQLVTLFARTLQHAVQIFALPTTTEAASSSRQPLLLDLLATITDSANFTTGTPAAISPVHERATLFPHPPSASSNDGTSARQNAAALRALRRRSNHGLPTENATQDVGTQAAADRTHPDQAKYLRVSTVNVVQALPSSRVLLRLLPPSLWGFAPFLDLENSEKHSAEQVMSDLSTWSTKAREVLIDGHAEGTKNHAPLDTLRTLLSELANVSELALVRRSLRTALHRARRIVARKLIPSDAVKDNRRQAASAKVDSELEQLEEAIDSILQERLLHLMEQKLQHAVQALLTETGKIVSSLQSNSAEVDTPLDALFHPIGADIASSEARIDATAAANPTQASRTFAVALQNHVCGRSQRIDKLASLYETPTAALSQELKLYQTELKADGRFASASTSIRARFDKILADSRQEVEKGLMDLVDQQQSASAASKSAAAVSTSTSLGMRLIAVLALRGSSEDAGTPKGLRQPVKAALERFWRPKVEQRVSTVLQASNSSSSSESSASAPLLCALATLSECIVQLGPALAGPELAEQVRAILESLLALRRSAKDAAAAHDAVTLKALLESNTASLSKVVAKDSGLHRVRLELSPLLLALATTASGAEGKVTVGMTLARAEPASAGGQVQPILPVSRKKVERFSMLPVR</sequence>
<dbReference type="GO" id="GO:0000139">
    <property type="term" value="C:Golgi membrane"/>
    <property type="evidence" value="ECO:0007669"/>
    <property type="project" value="UniProtKB-SubCell"/>
</dbReference>
<evidence type="ECO:0000256" key="7">
    <source>
        <dbReference type="ARBA" id="ARBA00023136"/>
    </source>
</evidence>
<dbReference type="PANTHER" id="PTHR31658">
    <property type="entry name" value="CONSERVED OLIGOMERIC GOLGI COMPLEX SUBUNIT 1"/>
    <property type="match status" value="1"/>
</dbReference>
<evidence type="ECO:0000256" key="2">
    <source>
        <dbReference type="ARBA" id="ARBA00006653"/>
    </source>
</evidence>
<reference evidence="11" key="1">
    <citation type="submission" date="2016-04" db="EMBL/GenBank/DDBJ databases">
        <authorList>
            <person name="Guldener U."/>
            <person name="Guldener U."/>
        </authorList>
    </citation>
    <scope>NUCLEOTIDE SEQUENCE [LARGE SCALE GENOMIC DNA]</scope>
    <source>
        <strain evidence="11">UB2112</strain>
    </source>
</reference>
<evidence type="ECO:0000256" key="4">
    <source>
        <dbReference type="ARBA" id="ARBA00022448"/>
    </source>
</evidence>
<name>A0A1K0G0M2_9BASI</name>